<dbReference type="PANTHER" id="PTHR10695">
    <property type="entry name" value="DEPHOSPHO-COA KINASE-RELATED"/>
    <property type="match status" value="1"/>
</dbReference>
<keyword evidence="8" id="KW-1185">Reference proteome</keyword>
<name>A0A369AS64_9BURK</name>
<proteinExistence type="inferred from homology"/>
<protein>
    <recommendedName>
        <fullName evidence="5 6">Dephospho-CoA kinase</fullName>
        <ecNumber evidence="5 6">2.7.1.24</ecNumber>
    </recommendedName>
    <alternativeName>
        <fullName evidence="5">Dephosphocoenzyme A kinase</fullName>
    </alternativeName>
</protein>
<comment type="subcellular location">
    <subcellularLocation>
        <location evidence="5">Cytoplasm</location>
    </subcellularLocation>
</comment>
<dbReference type="GO" id="GO:0015937">
    <property type="term" value="P:coenzyme A biosynthetic process"/>
    <property type="evidence" value="ECO:0007669"/>
    <property type="project" value="UniProtKB-UniRule"/>
</dbReference>
<dbReference type="SUPFAM" id="SSF52540">
    <property type="entry name" value="P-loop containing nucleoside triphosphate hydrolases"/>
    <property type="match status" value="1"/>
</dbReference>
<comment type="similarity">
    <text evidence="1 5">Belongs to the CoaE family.</text>
</comment>
<keyword evidence="4 5" id="KW-0173">Coenzyme A biosynthesis</keyword>
<gene>
    <name evidence="5" type="primary">coaE</name>
    <name evidence="7" type="ORF">DFR45_101493</name>
</gene>
<dbReference type="OrthoDB" id="9812943at2"/>
<keyword evidence="5" id="KW-0808">Transferase</keyword>
<comment type="pathway">
    <text evidence="5">Cofactor biosynthesis; coenzyme A biosynthesis; CoA from (R)-pantothenate: step 5/5.</text>
</comment>
<dbReference type="UniPathway" id="UPA00241">
    <property type="reaction ID" value="UER00356"/>
</dbReference>
<dbReference type="Pfam" id="PF01121">
    <property type="entry name" value="CoaE"/>
    <property type="match status" value="1"/>
</dbReference>
<keyword evidence="3 5" id="KW-0067">ATP-binding</keyword>
<reference evidence="7 8" key="1">
    <citation type="submission" date="2018-07" db="EMBL/GenBank/DDBJ databases">
        <title>Genomic Encyclopedia of Type Strains, Phase IV (KMG-IV): sequencing the most valuable type-strain genomes for metagenomic binning, comparative biology and taxonomic classification.</title>
        <authorList>
            <person name="Goeker M."/>
        </authorList>
    </citation>
    <scope>NUCLEOTIDE SEQUENCE [LARGE SCALE GENOMIC DNA]</scope>
    <source>
        <strain evidence="7 8">DSM 100911</strain>
    </source>
</reference>
<feature type="binding site" evidence="5">
    <location>
        <begin position="14"/>
        <end position="19"/>
    </location>
    <ligand>
        <name>ATP</name>
        <dbReference type="ChEBI" id="CHEBI:30616"/>
    </ligand>
</feature>
<dbReference type="GO" id="GO:0004140">
    <property type="term" value="F:dephospho-CoA kinase activity"/>
    <property type="evidence" value="ECO:0007669"/>
    <property type="project" value="UniProtKB-UniRule"/>
</dbReference>
<organism evidence="7 8">
    <name type="scientific">Extensimonas vulgaris</name>
    <dbReference type="NCBI Taxonomy" id="1031594"/>
    <lineage>
        <taxon>Bacteria</taxon>
        <taxon>Pseudomonadati</taxon>
        <taxon>Pseudomonadota</taxon>
        <taxon>Betaproteobacteria</taxon>
        <taxon>Burkholderiales</taxon>
        <taxon>Comamonadaceae</taxon>
        <taxon>Extensimonas</taxon>
    </lineage>
</organism>
<evidence type="ECO:0000256" key="2">
    <source>
        <dbReference type="ARBA" id="ARBA00022741"/>
    </source>
</evidence>
<dbReference type="InterPro" id="IPR001977">
    <property type="entry name" value="Depp_CoAkinase"/>
</dbReference>
<dbReference type="Proteomes" id="UP000252174">
    <property type="component" value="Unassembled WGS sequence"/>
</dbReference>
<keyword evidence="5" id="KW-0963">Cytoplasm</keyword>
<dbReference type="PANTHER" id="PTHR10695:SF46">
    <property type="entry name" value="BIFUNCTIONAL COENZYME A SYNTHASE-RELATED"/>
    <property type="match status" value="1"/>
</dbReference>
<comment type="catalytic activity">
    <reaction evidence="5">
        <text>3'-dephospho-CoA + ATP = ADP + CoA + H(+)</text>
        <dbReference type="Rhea" id="RHEA:18245"/>
        <dbReference type="ChEBI" id="CHEBI:15378"/>
        <dbReference type="ChEBI" id="CHEBI:30616"/>
        <dbReference type="ChEBI" id="CHEBI:57287"/>
        <dbReference type="ChEBI" id="CHEBI:57328"/>
        <dbReference type="ChEBI" id="CHEBI:456216"/>
        <dbReference type="EC" id="2.7.1.24"/>
    </reaction>
</comment>
<dbReference type="AlphaFoldDB" id="A0A369AS64"/>
<dbReference type="GO" id="GO:0005524">
    <property type="term" value="F:ATP binding"/>
    <property type="evidence" value="ECO:0007669"/>
    <property type="project" value="UniProtKB-UniRule"/>
</dbReference>
<dbReference type="CDD" id="cd02022">
    <property type="entry name" value="DPCK"/>
    <property type="match status" value="1"/>
</dbReference>
<evidence type="ECO:0000256" key="3">
    <source>
        <dbReference type="ARBA" id="ARBA00022840"/>
    </source>
</evidence>
<comment type="function">
    <text evidence="5">Catalyzes the phosphorylation of the 3'-hydroxyl group of dephosphocoenzyme A to form coenzyme A.</text>
</comment>
<evidence type="ECO:0000313" key="8">
    <source>
        <dbReference type="Proteomes" id="UP000252174"/>
    </source>
</evidence>
<evidence type="ECO:0000256" key="5">
    <source>
        <dbReference type="HAMAP-Rule" id="MF_00376"/>
    </source>
</evidence>
<evidence type="ECO:0000256" key="1">
    <source>
        <dbReference type="ARBA" id="ARBA00009018"/>
    </source>
</evidence>
<evidence type="ECO:0000313" key="7">
    <source>
        <dbReference type="EMBL" id="RCX11955.1"/>
    </source>
</evidence>
<dbReference type="EMBL" id="QPJU01000001">
    <property type="protein sequence ID" value="RCX11955.1"/>
    <property type="molecule type" value="Genomic_DNA"/>
</dbReference>
<evidence type="ECO:0000256" key="6">
    <source>
        <dbReference type="NCBIfam" id="TIGR00152"/>
    </source>
</evidence>
<dbReference type="EC" id="2.7.1.24" evidence="5 6"/>
<comment type="caution">
    <text evidence="7">The sequence shown here is derived from an EMBL/GenBank/DDBJ whole genome shotgun (WGS) entry which is preliminary data.</text>
</comment>
<keyword evidence="5 7" id="KW-0418">Kinase</keyword>
<keyword evidence="2 5" id="KW-0547">Nucleotide-binding</keyword>
<evidence type="ECO:0000256" key="4">
    <source>
        <dbReference type="ARBA" id="ARBA00022993"/>
    </source>
</evidence>
<sequence>MQKTLRLGLTGGIGSGKSTVAQMFVARGAALIDADQIARAVTGPGGAAMAAIAEAFGPEYVAPDGAMDRERMRRLAFSDPTARARLEAIVHPCVLHENERRARRAMEQGSALILFDVPLLVESGHWERRLDGVLVVDCKVETQIERVMLRNGLARATVEAIIAAQATREARRGAADVVIYNDDGVTLADLQRQVAQTLQCLGL</sequence>
<dbReference type="NCBIfam" id="TIGR00152">
    <property type="entry name" value="dephospho-CoA kinase"/>
    <property type="match status" value="1"/>
</dbReference>
<dbReference type="Gene3D" id="3.40.50.300">
    <property type="entry name" value="P-loop containing nucleotide triphosphate hydrolases"/>
    <property type="match status" value="1"/>
</dbReference>
<dbReference type="GO" id="GO:0005737">
    <property type="term" value="C:cytoplasm"/>
    <property type="evidence" value="ECO:0007669"/>
    <property type="project" value="UniProtKB-SubCell"/>
</dbReference>
<accession>A0A369AS64</accession>
<dbReference type="InterPro" id="IPR027417">
    <property type="entry name" value="P-loop_NTPase"/>
</dbReference>
<dbReference type="HAMAP" id="MF_00376">
    <property type="entry name" value="Dephospho_CoA_kinase"/>
    <property type="match status" value="1"/>
</dbReference>
<dbReference type="PROSITE" id="PS51219">
    <property type="entry name" value="DPCK"/>
    <property type="match status" value="1"/>
</dbReference>